<gene>
    <name evidence="1" type="ORF">QIS96_24495</name>
</gene>
<comment type="caution">
    <text evidence="1">The sequence shown here is derived from an EMBL/GenBank/DDBJ whole genome shotgun (WGS) entry which is preliminary data.</text>
</comment>
<sequence length="170" mass="19478">MNVTSSRWRDNPRLNQWLSTQEAAFPAWRQATSGTWDFTPESLDRLEDILLSRYADHEEADAAHESPFMTVAVWYLGETVRRAHPNAVWSCSPTPGEGSYARMSPLLTYATETLDEQVREEVEEREATYDEVLPFHDPTDDITALHISDGHLREILDDYAAFQEFLDSLA</sequence>
<organism evidence="1 2">
    <name type="scientific">Streptomyces cavernicola</name>
    <dbReference type="NCBI Taxonomy" id="3043613"/>
    <lineage>
        <taxon>Bacteria</taxon>
        <taxon>Bacillati</taxon>
        <taxon>Actinomycetota</taxon>
        <taxon>Actinomycetes</taxon>
        <taxon>Kitasatosporales</taxon>
        <taxon>Streptomycetaceae</taxon>
        <taxon>Streptomyces</taxon>
    </lineage>
</organism>
<dbReference type="Proteomes" id="UP001223978">
    <property type="component" value="Unassembled WGS sequence"/>
</dbReference>
<accession>A0ABT6SFM0</accession>
<dbReference type="EMBL" id="JASCIQ010000027">
    <property type="protein sequence ID" value="MDI3406960.1"/>
    <property type="molecule type" value="Genomic_DNA"/>
</dbReference>
<evidence type="ECO:0000313" key="2">
    <source>
        <dbReference type="Proteomes" id="UP001223978"/>
    </source>
</evidence>
<evidence type="ECO:0000313" key="1">
    <source>
        <dbReference type="EMBL" id="MDI3406960.1"/>
    </source>
</evidence>
<evidence type="ECO:0008006" key="3">
    <source>
        <dbReference type="Google" id="ProtNLM"/>
    </source>
</evidence>
<name>A0ABT6SFM0_9ACTN</name>
<proteinExistence type="predicted"/>
<reference evidence="1 2" key="1">
    <citation type="submission" date="2023-05" db="EMBL/GenBank/DDBJ databases">
        <title>Draft genome sequence of Streptomyces sp. B-S-A6 isolated from a cave soil in Thailand.</title>
        <authorList>
            <person name="Chamroensaksri N."/>
            <person name="Muangham S."/>
        </authorList>
    </citation>
    <scope>NUCLEOTIDE SEQUENCE [LARGE SCALE GENOMIC DNA]</scope>
    <source>
        <strain evidence="1 2">B-S-A6</strain>
    </source>
</reference>
<dbReference type="RefSeq" id="WP_282544884.1">
    <property type="nucleotide sequence ID" value="NZ_JASCIQ010000027.1"/>
</dbReference>
<protein>
    <recommendedName>
        <fullName evidence="3">DUF4375 domain-containing protein</fullName>
    </recommendedName>
</protein>
<keyword evidence="2" id="KW-1185">Reference proteome</keyword>